<reference evidence="1 2" key="2">
    <citation type="journal article" date="2017" name="Front. Plant Sci.">
        <title>Gene Classification and Mining of Molecular Markers Useful in Red Clover (Trifolium pratense) Breeding.</title>
        <authorList>
            <person name="Istvanek J."/>
            <person name="Dluhosova J."/>
            <person name="Dluhos P."/>
            <person name="Patkova L."/>
            <person name="Nedelnik J."/>
            <person name="Repkova J."/>
        </authorList>
    </citation>
    <scope>NUCLEOTIDE SEQUENCE [LARGE SCALE GENOMIC DNA]</scope>
    <source>
        <strain evidence="2">cv. Tatra</strain>
        <tissue evidence="1">Young leaves</tissue>
    </source>
</reference>
<reference evidence="1 2" key="1">
    <citation type="journal article" date="2014" name="Am. J. Bot.">
        <title>Genome assembly and annotation for red clover (Trifolium pratense; Fabaceae).</title>
        <authorList>
            <person name="Istvanek J."/>
            <person name="Jaros M."/>
            <person name="Krenek A."/>
            <person name="Repkova J."/>
        </authorList>
    </citation>
    <scope>NUCLEOTIDE SEQUENCE [LARGE SCALE GENOMIC DNA]</scope>
    <source>
        <strain evidence="2">cv. Tatra</strain>
        <tissue evidence="1">Young leaves</tissue>
    </source>
</reference>
<sequence>KWYLGAMIRDEHGESVAAATWKTDGVDDTTAFAIYNSVVCSALNLSQNVRV</sequence>
<protein>
    <submittedName>
        <fullName evidence="1">Uncharacterized protein</fullName>
    </submittedName>
</protein>
<dbReference type="EMBL" id="ASHM01106750">
    <property type="protein sequence ID" value="PNX68870.1"/>
    <property type="molecule type" value="Genomic_DNA"/>
</dbReference>
<evidence type="ECO:0000313" key="1">
    <source>
        <dbReference type="EMBL" id="PNX68870.1"/>
    </source>
</evidence>
<dbReference type="AlphaFoldDB" id="A0A2K3KRF9"/>
<dbReference type="Proteomes" id="UP000236291">
    <property type="component" value="Unassembled WGS sequence"/>
</dbReference>
<gene>
    <name evidence="1" type="ORF">L195_g056406</name>
</gene>
<comment type="caution">
    <text evidence="1">The sequence shown here is derived from an EMBL/GenBank/DDBJ whole genome shotgun (WGS) entry which is preliminary data.</text>
</comment>
<organism evidence="1 2">
    <name type="scientific">Trifolium pratense</name>
    <name type="common">Red clover</name>
    <dbReference type="NCBI Taxonomy" id="57577"/>
    <lineage>
        <taxon>Eukaryota</taxon>
        <taxon>Viridiplantae</taxon>
        <taxon>Streptophyta</taxon>
        <taxon>Embryophyta</taxon>
        <taxon>Tracheophyta</taxon>
        <taxon>Spermatophyta</taxon>
        <taxon>Magnoliopsida</taxon>
        <taxon>eudicotyledons</taxon>
        <taxon>Gunneridae</taxon>
        <taxon>Pentapetalae</taxon>
        <taxon>rosids</taxon>
        <taxon>fabids</taxon>
        <taxon>Fabales</taxon>
        <taxon>Fabaceae</taxon>
        <taxon>Papilionoideae</taxon>
        <taxon>50 kb inversion clade</taxon>
        <taxon>NPAAA clade</taxon>
        <taxon>Hologalegina</taxon>
        <taxon>IRL clade</taxon>
        <taxon>Trifolieae</taxon>
        <taxon>Trifolium</taxon>
    </lineage>
</organism>
<feature type="non-terminal residue" evidence="1">
    <location>
        <position position="1"/>
    </location>
</feature>
<accession>A0A2K3KRF9</accession>
<evidence type="ECO:0000313" key="2">
    <source>
        <dbReference type="Proteomes" id="UP000236291"/>
    </source>
</evidence>
<proteinExistence type="predicted"/>
<name>A0A2K3KRF9_TRIPR</name>